<sequence>MPDANRDNGRQDFRIDDMIPVSDEKLTQRQFDLYKTKVGVRSRQNSMLQQMVGKDVFAGQDHLGMNPDVAVVLESLDAKLNYLIGVNMLNDASHSDMQERPVNLSVTGISFVSDESYEVGDFVKVNLMLPSFPPSIMDLVGTIVRATKMKDGRTRIGTRFYYRCDDEEDTVAKYVYRRHREAIRAENRNAGL</sequence>
<dbReference type="GO" id="GO:0035438">
    <property type="term" value="F:cyclic-di-GMP binding"/>
    <property type="evidence" value="ECO:0007669"/>
    <property type="project" value="InterPro"/>
</dbReference>
<dbReference type="RefSeq" id="WP_138237779.1">
    <property type="nucleotide sequence ID" value="NZ_VBRY01000001.1"/>
</dbReference>
<dbReference type="Pfam" id="PF07238">
    <property type="entry name" value="PilZ"/>
    <property type="match status" value="1"/>
</dbReference>
<evidence type="ECO:0000313" key="2">
    <source>
        <dbReference type="EMBL" id="TLS68963.1"/>
    </source>
</evidence>
<feature type="domain" description="PilZ" evidence="1">
    <location>
        <begin position="99"/>
        <end position="176"/>
    </location>
</feature>
<evidence type="ECO:0000313" key="3">
    <source>
        <dbReference type="Proteomes" id="UP000306585"/>
    </source>
</evidence>
<reference evidence="2 3" key="1">
    <citation type="journal article" date="2019" name="Appl. Environ. Microbiol.">
        <title>Environmental Evidence and Genomic Insight of Iron-oxidizing Bacteria Preference Towards More Corrosion Resistant Stainless Steel at Higher Salinities.</title>
        <authorList>
            <person name="Garrison C.E."/>
            <person name="Price K.A."/>
            <person name="Field E.K."/>
        </authorList>
    </citation>
    <scope>NUCLEOTIDE SEQUENCE [LARGE SCALE GENOMIC DNA]</scope>
    <source>
        <strain evidence="2 3">P3</strain>
    </source>
</reference>
<comment type="caution">
    <text evidence="2">The sequence shown here is derived from an EMBL/GenBank/DDBJ whole genome shotgun (WGS) entry which is preliminary data.</text>
</comment>
<dbReference type="OrthoDB" id="5295238at2"/>
<dbReference type="InterPro" id="IPR009875">
    <property type="entry name" value="PilZ_domain"/>
</dbReference>
<gene>
    <name evidence="2" type="ORF">FEF65_00215</name>
</gene>
<proteinExistence type="predicted"/>
<protein>
    <submittedName>
        <fullName evidence="2">PilZ domain-containing protein</fullName>
    </submittedName>
</protein>
<dbReference type="EMBL" id="VBRY01000001">
    <property type="protein sequence ID" value="TLS68963.1"/>
    <property type="molecule type" value="Genomic_DNA"/>
</dbReference>
<accession>A0A5R9GXW5</accession>
<dbReference type="AlphaFoldDB" id="A0A5R9GXW5"/>
<organism evidence="2 3">
    <name type="scientific">Mariprofundus erugo</name>
    <dbReference type="NCBI Taxonomy" id="2528639"/>
    <lineage>
        <taxon>Bacteria</taxon>
        <taxon>Pseudomonadati</taxon>
        <taxon>Pseudomonadota</taxon>
        <taxon>Candidatius Mariprofundia</taxon>
        <taxon>Mariprofundales</taxon>
        <taxon>Mariprofundaceae</taxon>
        <taxon>Mariprofundus</taxon>
    </lineage>
</organism>
<dbReference type="Proteomes" id="UP000306585">
    <property type="component" value="Unassembled WGS sequence"/>
</dbReference>
<keyword evidence="3" id="KW-1185">Reference proteome</keyword>
<evidence type="ECO:0000259" key="1">
    <source>
        <dbReference type="Pfam" id="PF07238"/>
    </source>
</evidence>
<name>A0A5R9GXW5_9PROT</name>